<sequence>MKKLFSKLSNTKVKPYVNVGCQKCAACVSEIVDLTAKLTAKDTHITLLNRMLALKEEEISRLKDQQYLTDKKLNKLWADVEFVWKEFEQVKINEDEEGSDNCDGKLNKSEKQKTPANRDGRPQSPALLPHIYKKPPSFPVLKGDSPPPMEQNIPEAAPSSHISTPSNHDRAPPPPTKNIKMENNSGAPPTEELIVMAGPINHDLSPDQCVPTFRDDLPPSTEEKFTVTAPSSHAEVTPYVNVGCQKCTALVSEIVDRTSKLTAKGIHITRLNRMLVLKDEKISRLEDQQYLADTKINKLRADVELVWKEFEQVKIHEDEEGSDNCDGKLNKSEKQKTPANRDGRPQSPALLPRIYKKPPSFPVLKGDSPPPMEQNNIPEAAPSSHGSTPPKEENIMVAAPSNHDRAPPPPKKNIKVENNSGAPPTEELIVMAGPISHDLSPRYVPTFRDDLPPNREEKFTVTTPSSHAKVIANEDGKLQSSLHGFQRPPTPIPYYRVYVPRKRKKNKNIII</sequence>
<feature type="region of interest" description="Disordered" evidence="1">
    <location>
        <begin position="95"/>
        <end position="185"/>
    </location>
</feature>
<accession>A0AAV1QSV3</accession>
<feature type="compositionally biased region" description="Basic and acidic residues" evidence="1">
    <location>
        <begin position="325"/>
        <end position="344"/>
    </location>
</feature>
<evidence type="ECO:0000313" key="3">
    <source>
        <dbReference type="Proteomes" id="UP001314170"/>
    </source>
</evidence>
<dbReference type="EMBL" id="CAWUPB010000778">
    <property type="protein sequence ID" value="CAK7324812.1"/>
    <property type="molecule type" value="Genomic_DNA"/>
</dbReference>
<gene>
    <name evidence="2" type="ORF">DCAF_LOCUS2478</name>
</gene>
<feature type="compositionally biased region" description="Basic and acidic residues" evidence="1">
    <location>
        <begin position="102"/>
        <end position="121"/>
    </location>
</feature>
<dbReference type="AlphaFoldDB" id="A0AAV1QSV3"/>
<comment type="caution">
    <text evidence="2">The sequence shown here is derived from an EMBL/GenBank/DDBJ whole genome shotgun (WGS) entry which is preliminary data.</text>
</comment>
<feature type="region of interest" description="Disordered" evidence="1">
    <location>
        <begin position="318"/>
        <end position="394"/>
    </location>
</feature>
<name>A0AAV1QSV3_9ROSI</name>
<reference evidence="2 3" key="1">
    <citation type="submission" date="2024-01" db="EMBL/GenBank/DDBJ databases">
        <authorList>
            <person name="Waweru B."/>
        </authorList>
    </citation>
    <scope>NUCLEOTIDE SEQUENCE [LARGE SCALE GENOMIC DNA]</scope>
</reference>
<evidence type="ECO:0000256" key="1">
    <source>
        <dbReference type="SAM" id="MobiDB-lite"/>
    </source>
</evidence>
<organism evidence="2 3">
    <name type="scientific">Dovyalis caffra</name>
    <dbReference type="NCBI Taxonomy" id="77055"/>
    <lineage>
        <taxon>Eukaryota</taxon>
        <taxon>Viridiplantae</taxon>
        <taxon>Streptophyta</taxon>
        <taxon>Embryophyta</taxon>
        <taxon>Tracheophyta</taxon>
        <taxon>Spermatophyta</taxon>
        <taxon>Magnoliopsida</taxon>
        <taxon>eudicotyledons</taxon>
        <taxon>Gunneridae</taxon>
        <taxon>Pentapetalae</taxon>
        <taxon>rosids</taxon>
        <taxon>fabids</taxon>
        <taxon>Malpighiales</taxon>
        <taxon>Salicaceae</taxon>
        <taxon>Flacourtieae</taxon>
        <taxon>Dovyalis</taxon>
    </lineage>
</organism>
<evidence type="ECO:0000313" key="2">
    <source>
        <dbReference type="EMBL" id="CAK7324812.1"/>
    </source>
</evidence>
<dbReference type="Proteomes" id="UP001314170">
    <property type="component" value="Unassembled WGS sequence"/>
</dbReference>
<proteinExistence type="predicted"/>
<protein>
    <submittedName>
        <fullName evidence="2">Uncharacterized protein</fullName>
    </submittedName>
</protein>
<keyword evidence="3" id="KW-1185">Reference proteome</keyword>